<evidence type="ECO:0000256" key="11">
    <source>
        <dbReference type="ARBA" id="ARBA00023306"/>
    </source>
</evidence>
<dbReference type="FunFam" id="1.25.10.10:FF:000052">
    <property type="entry name" value="Cytoskeleton associated protein 5"/>
    <property type="match status" value="1"/>
</dbReference>
<keyword evidence="10" id="KW-0206">Cytoskeleton</keyword>
<comment type="caution">
    <text evidence="17">The sequence shown here is derived from an EMBL/GenBank/DDBJ whole genome shotgun (WGS) entry which is preliminary data.</text>
</comment>
<feature type="compositionally biased region" description="Low complexity" evidence="15">
    <location>
        <begin position="533"/>
        <end position="576"/>
    </location>
</feature>
<evidence type="ECO:0000256" key="10">
    <source>
        <dbReference type="ARBA" id="ARBA00023212"/>
    </source>
</evidence>
<feature type="region of interest" description="Disordered" evidence="15">
    <location>
        <begin position="825"/>
        <end position="866"/>
    </location>
</feature>
<dbReference type="InterPro" id="IPR034085">
    <property type="entry name" value="TOG"/>
</dbReference>
<feature type="domain" description="TOG" evidence="16">
    <location>
        <begin position="274"/>
        <end position="508"/>
    </location>
</feature>
<dbReference type="PANTHER" id="PTHR12609">
    <property type="entry name" value="MICROTUBULE ASSOCIATED PROTEIN XMAP215"/>
    <property type="match status" value="1"/>
</dbReference>
<evidence type="ECO:0000256" key="6">
    <source>
        <dbReference type="ARBA" id="ARBA00022618"/>
    </source>
</evidence>
<protein>
    <recommendedName>
        <fullName evidence="16">TOG domain-containing protein</fullName>
    </recommendedName>
</protein>
<feature type="region of interest" description="Disordered" evidence="15">
    <location>
        <begin position="503"/>
        <end position="606"/>
    </location>
</feature>
<dbReference type="FunFam" id="1.25.10.10:FF:000050">
    <property type="entry name" value="Cytoskeleton-associated protein 5 isoform X1"/>
    <property type="match status" value="1"/>
</dbReference>
<evidence type="ECO:0000256" key="2">
    <source>
        <dbReference type="ARBA" id="ARBA00004629"/>
    </source>
</evidence>
<dbReference type="InterPro" id="IPR045110">
    <property type="entry name" value="XMAP215"/>
</dbReference>
<dbReference type="GO" id="GO:0000776">
    <property type="term" value="C:kinetochore"/>
    <property type="evidence" value="ECO:0007669"/>
    <property type="project" value="UniProtKB-KW"/>
</dbReference>
<evidence type="ECO:0000256" key="9">
    <source>
        <dbReference type="ARBA" id="ARBA00022838"/>
    </source>
</evidence>
<keyword evidence="12" id="KW-0137">Centromere</keyword>
<feature type="domain" description="TOG" evidence="16">
    <location>
        <begin position="871"/>
        <end position="1103"/>
    </location>
</feature>
<dbReference type="InterPro" id="IPR048491">
    <property type="entry name" value="XMAP215_CLASP_TOG"/>
</dbReference>
<feature type="compositionally biased region" description="Basic and acidic residues" evidence="15">
    <location>
        <begin position="1162"/>
        <end position="1172"/>
    </location>
</feature>
<evidence type="ECO:0000256" key="4">
    <source>
        <dbReference type="ARBA" id="ARBA00022454"/>
    </source>
</evidence>
<keyword evidence="5" id="KW-0963">Cytoplasm</keyword>
<keyword evidence="4" id="KW-0158">Chromosome</keyword>
<evidence type="ECO:0000256" key="13">
    <source>
        <dbReference type="ARBA" id="ARBA00025722"/>
    </source>
</evidence>
<feature type="region of interest" description="Disordered" evidence="15">
    <location>
        <begin position="1099"/>
        <end position="1187"/>
    </location>
</feature>
<keyword evidence="9" id="KW-0995">Kinetochore</keyword>
<reference evidence="17 18" key="1">
    <citation type="submission" date="2022-05" db="EMBL/GenBank/DDBJ databases">
        <authorList>
            <consortium name="Genoscope - CEA"/>
            <person name="William W."/>
        </authorList>
    </citation>
    <scope>NUCLEOTIDE SEQUENCE [LARGE SCALE GENOMIC DNA]</scope>
</reference>
<dbReference type="GO" id="GO:0005813">
    <property type="term" value="C:centrosome"/>
    <property type="evidence" value="ECO:0007669"/>
    <property type="project" value="UniProtKB-SubCell"/>
</dbReference>
<dbReference type="Proteomes" id="UP001159428">
    <property type="component" value="Unassembled WGS sequence"/>
</dbReference>
<dbReference type="FunFam" id="1.25.10.10:FF:000063">
    <property type="entry name" value="Putative cytoskeleton-associated protein 5"/>
    <property type="match status" value="1"/>
</dbReference>
<keyword evidence="8" id="KW-0498">Mitosis</keyword>
<gene>
    <name evidence="17" type="ORF">PMEA_00025579</name>
</gene>
<evidence type="ECO:0000313" key="18">
    <source>
        <dbReference type="Proteomes" id="UP001159428"/>
    </source>
</evidence>
<feature type="compositionally biased region" description="Polar residues" evidence="15">
    <location>
        <begin position="1451"/>
        <end position="1477"/>
    </location>
</feature>
<feature type="compositionally biased region" description="Acidic residues" evidence="15">
    <location>
        <begin position="594"/>
        <end position="604"/>
    </location>
</feature>
<dbReference type="Gene3D" id="1.25.10.10">
    <property type="entry name" value="Leucine-rich Repeat Variant"/>
    <property type="match status" value="5"/>
</dbReference>
<feature type="domain" description="TOG" evidence="16">
    <location>
        <begin position="599"/>
        <end position="831"/>
    </location>
</feature>
<comment type="similarity">
    <text evidence="13">Belongs to the TOG/XMAP215 family.</text>
</comment>
<dbReference type="GO" id="GO:0061863">
    <property type="term" value="F:microtubule plus end polymerase"/>
    <property type="evidence" value="ECO:0007669"/>
    <property type="project" value="InterPro"/>
</dbReference>
<feature type="domain" description="TOG" evidence="16">
    <location>
        <begin position="1"/>
        <end position="228"/>
    </location>
</feature>
<evidence type="ECO:0000256" key="7">
    <source>
        <dbReference type="ARBA" id="ARBA00022737"/>
    </source>
</evidence>
<keyword evidence="11" id="KW-0131">Cell cycle</keyword>
<feature type="domain" description="TOG" evidence="16">
    <location>
        <begin position="1210"/>
        <end position="1454"/>
    </location>
</feature>
<comment type="subcellular location">
    <subcellularLocation>
        <location evidence="2">Chromosome</location>
        <location evidence="2">Centromere</location>
        <location evidence="2">Kinetochore</location>
    </subcellularLocation>
    <subcellularLocation>
        <location evidence="1">Cytoplasm</location>
        <location evidence="1">Cytoskeleton</location>
        <location evidence="1">Microtubule organizing center</location>
        <location evidence="1">Centrosome</location>
    </subcellularLocation>
    <subcellularLocation>
        <location evidence="3">Cytoplasm</location>
        <location evidence="3">Cytoskeleton</location>
        <location evidence="3">Spindle pole</location>
    </subcellularLocation>
</comment>
<dbReference type="GO" id="GO:0000922">
    <property type="term" value="C:spindle pole"/>
    <property type="evidence" value="ECO:0007669"/>
    <property type="project" value="UniProtKB-SubCell"/>
</dbReference>
<keyword evidence="6" id="KW-0132">Cell division</keyword>
<organism evidence="17 18">
    <name type="scientific">Pocillopora meandrina</name>
    <dbReference type="NCBI Taxonomy" id="46732"/>
    <lineage>
        <taxon>Eukaryota</taxon>
        <taxon>Metazoa</taxon>
        <taxon>Cnidaria</taxon>
        <taxon>Anthozoa</taxon>
        <taxon>Hexacorallia</taxon>
        <taxon>Scleractinia</taxon>
        <taxon>Astrocoeniina</taxon>
        <taxon>Pocilloporidae</taxon>
        <taxon>Pocillopora</taxon>
    </lineage>
</organism>
<feature type="compositionally biased region" description="Low complexity" evidence="15">
    <location>
        <begin position="2037"/>
        <end position="2051"/>
    </location>
</feature>
<feature type="compositionally biased region" description="Low complexity" evidence="15">
    <location>
        <begin position="1106"/>
        <end position="1133"/>
    </location>
</feature>
<name>A0AAU9VWR4_9CNID</name>
<dbReference type="InterPro" id="IPR021133">
    <property type="entry name" value="HEAT_type_2"/>
</dbReference>
<feature type="region of interest" description="Disordered" evidence="15">
    <location>
        <begin position="1987"/>
        <end position="2051"/>
    </location>
</feature>
<evidence type="ECO:0000259" key="16">
    <source>
        <dbReference type="SMART" id="SM01349"/>
    </source>
</evidence>
<feature type="region of interest" description="Disordered" evidence="15">
    <location>
        <begin position="1447"/>
        <end position="1507"/>
    </location>
</feature>
<feature type="compositionally biased region" description="Low complexity" evidence="15">
    <location>
        <begin position="1952"/>
        <end position="1966"/>
    </location>
</feature>
<evidence type="ECO:0000256" key="8">
    <source>
        <dbReference type="ARBA" id="ARBA00022776"/>
    </source>
</evidence>
<dbReference type="GO" id="GO:0051301">
    <property type="term" value="P:cell division"/>
    <property type="evidence" value="ECO:0007669"/>
    <property type="project" value="UniProtKB-KW"/>
</dbReference>
<dbReference type="GO" id="GO:0030951">
    <property type="term" value="P:establishment or maintenance of microtubule cytoskeleton polarity"/>
    <property type="evidence" value="ECO:0007669"/>
    <property type="project" value="InterPro"/>
</dbReference>
<sequence>MADDADITKLPLEDRLGHKVWKARLSGYEELVKIYRKIDDESSNEFNKYLGMLKKFVIDNNAVAQEKGLEAVLAFLEAASPSISGRVAGDLIAGVVTKCLNARPKTKEKGINIILMYIEVEKQDVVQEEVLKGLENKQPKIVAACTGVLRQAISEFGGKVFSLKPIVKVLPKLFDHNDKMVREEAKTLAIEIYKWIRDILKQQLQNIKPVQLKELEEEWGKLPPTPPAPTRFTRSQQQKIAEQAPVSQVAPDGDVSATDGGVAVPEQEAIDPYDLIEAVEILSKLPKDFYENLENKKWQSRKEALEALEKLASNPKLEGGQYGELLGSLKKIISKDANVIVVILAAKCIGLLATGLRKKFSQYSSMITTPILEKFKEKKANVVAALREAIDAVFLTTTFSAMQEDILATLENKNPSVKEETVRFLVRSFSKSTPAAMPKTFLKPVCSSLLKRMDDTVAPVRDATAEALGTLLKVMGERPLNPYIEQLDKIKMDKVKECAEKAEVSAVPMSAASKPASAGTTSTDGAKKEAAPAKKPASKPSKPGGKAADSAKPSSTSSGPSKKKPSTSTASSAGGKAVKGGKNKGSTAANDSAEPTEQEMSPEEVDAKAAELISEAVLNQLVHANWKERLAGIEALTELIKGMDPKTTSSQVLIRVLAKKPGWKDTNFQVLKAKFSLCQYVAQNIKSFSKRSAFYALDGLVDKIGDIKLKEASKETLTTFAEVISLNYISLKVSKHAGSQKNPKVLAESLNWLSDAVKGFGFKIDLKPHIAYVKEALANTNPAVRTAAISLLGTLHMYVGATLRVFFEEEKPALLQQIDAEFERVKDEKPPAPTLGLSPNAGDTEEGGGDTEDGGGGGGEGNAAPTVNLADLVPRNDISAQITPALITELGDKNWKVRGEALQKVIDILSAAKFITPELGELPPALKARLGDSNKNLVTITLNICTTLATAMGAQINRHLKVLGAGIFSTLADAKNTVRATGITALNAWHKEIGLTPFIEGEVIFGALSTENPNLRTEVLGWLEEKLPAEKNLPSTLVAIVAPLYSCLEDRSGDVRKKAQAVVPVMMQHVGWDSMSKQANKLKPASKSNVVTILEKARASLPEPSKAPNKAPAAATTAKPAATKAQADSSATSGGSGGASGASASSSGGNANKKTKSTAKQAESKSSKKSSADVESDGPPFLRYNGKDGRFKDEKDLKVLKWNFTAPRAEFVEQLKEQMRPCLGKTLHSNLFHADFKYHLIGINTMQQCVVPPSDAPYQVEVVQSLDLILKWVTLRFFDTNTTVLIKCLELMDAVFVMLAQADYQMLEFEASSFIPYLVQKVGDPKDAIRKMIRNLFKLLTKIYPASKLFNYVMEGLPSKNSKTRMECLEELGSLIQVYGMNVCQPTPPKALAAIAAQIGDRDNGVRNAALNAVVEAYFLVGEKTCYKYCSQLSDKDLAYLEERIKRSSKNRPSTAPSENTAKSNVSARGGSDSSANAAKKKEDKRPGKPQLARPATAPAQRQENVRREFSLDIDGIEGDDVHHDVTVPTLEANDALDDLISAPVKKPYTKNPTSPHMGVFSRTNPTAAFNYVISQIASGDVTASTQALVQFEKVIRNKNHKEVSKHIDQFLNAASLQLNMILTTHIPNIESNQQPEATVLRLINCLTDTMLGVFSSPALARAVSRSSLKQLMQVLITVLSDDRLAALEDGPQILRAINVLMVKVIEMSDQTFVLGSLIKLLQDCLKLLQESAGNSLSSPKFLELVMKCLWKVVRNLPKTISEVKVDQILLDIHTFLLTHPDQMWKNRADDTPLRTIKTILYTLGKLKKQEILDCLGLIDDPESSEVAAYLKKILKSSGRKATENHVNGSDSTTPHKSSVPDLLMGIDGGNKAQNKEKINDKLAEIFAKIGSKENTREGLAELYDFKQKYPEADIDPFLKRTSEFFQSYIERGLKNIEMERKGRKVSGTAPSSGISTTALSSSNSTEGESTDDADAYRDRLKVLRMRAGLDNQSNTASKKAESGDQRVPEYEEPSTDERSLSAADKKPSYINIPSVISQSTDTTDSITADPDSILDIKKRLERIKNNSRN</sequence>
<dbReference type="GO" id="GO:0051010">
    <property type="term" value="F:microtubule plus-end binding"/>
    <property type="evidence" value="ECO:0007669"/>
    <property type="project" value="InterPro"/>
</dbReference>
<feature type="compositionally biased region" description="Acidic residues" evidence="15">
    <location>
        <begin position="843"/>
        <end position="853"/>
    </location>
</feature>
<dbReference type="SMART" id="SM01349">
    <property type="entry name" value="TOG"/>
    <property type="match status" value="5"/>
</dbReference>
<proteinExistence type="inferred from homology"/>
<evidence type="ECO:0000256" key="5">
    <source>
        <dbReference type="ARBA" id="ARBA00022490"/>
    </source>
</evidence>
<evidence type="ECO:0000256" key="14">
    <source>
        <dbReference type="PROSITE-ProRule" id="PRU00103"/>
    </source>
</evidence>
<dbReference type="PROSITE" id="PS50077">
    <property type="entry name" value="HEAT_REPEAT"/>
    <property type="match status" value="1"/>
</dbReference>
<evidence type="ECO:0000256" key="12">
    <source>
        <dbReference type="ARBA" id="ARBA00023328"/>
    </source>
</evidence>
<feature type="region of interest" description="Disordered" evidence="15">
    <location>
        <begin position="1842"/>
        <end position="1861"/>
    </location>
</feature>
<dbReference type="EMBL" id="CALNXJ010000005">
    <property type="protein sequence ID" value="CAH3039977.1"/>
    <property type="molecule type" value="Genomic_DNA"/>
</dbReference>
<dbReference type="InterPro" id="IPR011989">
    <property type="entry name" value="ARM-like"/>
</dbReference>
<keyword evidence="18" id="KW-1185">Reference proteome</keyword>
<dbReference type="FunFam" id="1.25.10.10:FF:000019">
    <property type="entry name" value="Cytoskeleton-associated protein 5"/>
    <property type="match status" value="1"/>
</dbReference>
<dbReference type="Pfam" id="PF21041">
    <property type="entry name" value="XMAP215_CLASP_TOG"/>
    <property type="match status" value="4"/>
</dbReference>
<dbReference type="FunFam" id="1.25.10.10:FF:000068">
    <property type="entry name" value="cytoskeleton-associated protein 5 isoform X1"/>
    <property type="match status" value="1"/>
</dbReference>
<dbReference type="SUPFAM" id="SSF48371">
    <property type="entry name" value="ARM repeat"/>
    <property type="match status" value="3"/>
</dbReference>
<accession>A0AAU9VWR4</accession>
<feature type="region of interest" description="Disordered" evidence="15">
    <location>
        <begin position="1941"/>
        <end position="1975"/>
    </location>
</feature>
<feature type="repeat" description="HEAT" evidence="14">
    <location>
        <begin position="442"/>
        <end position="483"/>
    </location>
</feature>
<evidence type="ECO:0000313" key="17">
    <source>
        <dbReference type="EMBL" id="CAH3039977.1"/>
    </source>
</evidence>
<dbReference type="GO" id="GO:0046785">
    <property type="term" value="P:microtubule polymerization"/>
    <property type="evidence" value="ECO:0007669"/>
    <property type="project" value="InterPro"/>
</dbReference>
<feature type="compositionally biased region" description="Polar residues" evidence="15">
    <location>
        <begin position="1845"/>
        <end position="1857"/>
    </location>
</feature>
<dbReference type="InterPro" id="IPR016024">
    <property type="entry name" value="ARM-type_fold"/>
</dbReference>
<evidence type="ECO:0000256" key="3">
    <source>
        <dbReference type="ARBA" id="ARBA00004647"/>
    </source>
</evidence>
<evidence type="ECO:0000256" key="15">
    <source>
        <dbReference type="SAM" id="MobiDB-lite"/>
    </source>
</evidence>
<keyword evidence="7" id="KW-0677">Repeat</keyword>
<dbReference type="GO" id="GO:0007051">
    <property type="term" value="P:spindle organization"/>
    <property type="evidence" value="ECO:0007669"/>
    <property type="project" value="InterPro"/>
</dbReference>
<feature type="compositionally biased region" description="Basic and acidic residues" evidence="15">
    <location>
        <begin position="1999"/>
        <end position="2028"/>
    </location>
</feature>
<evidence type="ECO:0000256" key="1">
    <source>
        <dbReference type="ARBA" id="ARBA00004300"/>
    </source>
</evidence>